<evidence type="ECO:0000256" key="6">
    <source>
        <dbReference type="PIRNR" id="PIRNR038800"/>
    </source>
</evidence>
<reference evidence="7 8" key="1">
    <citation type="submission" date="2020-04" db="EMBL/GenBank/DDBJ databases">
        <authorList>
            <person name="De Canck E."/>
        </authorList>
    </citation>
    <scope>NUCLEOTIDE SEQUENCE [LARGE SCALE GENOMIC DNA]</scope>
    <source>
        <strain evidence="7 8">LMG 3458</strain>
    </source>
</reference>
<dbReference type="EC" id="3.7.1.3" evidence="4 5"/>
<dbReference type="HAMAP" id="MF_01970">
    <property type="entry name" value="Kynureninase"/>
    <property type="match status" value="1"/>
</dbReference>
<proteinExistence type="inferred from homology"/>
<dbReference type="Gene3D" id="3.40.640.10">
    <property type="entry name" value="Type I PLP-dependent aspartate aminotransferase-like (Major domain)"/>
    <property type="match status" value="1"/>
</dbReference>
<comment type="catalytic activity">
    <reaction evidence="4 6">
        <text>L-kynurenine + H2O = anthranilate + L-alanine + H(+)</text>
        <dbReference type="Rhea" id="RHEA:16813"/>
        <dbReference type="ChEBI" id="CHEBI:15377"/>
        <dbReference type="ChEBI" id="CHEBI:15378"/>
        <dbReference type="ChEBI" id="CHEBI:16567"/>
        <dbReference type="ChEBI" id="CHEBI:57959"/>
        <dbReference type="ChEBI" id="CHEBI:57972"/>
        <dbReference type="EC" id="3.7.1.3"/>
    </reaction>
</comment>
<feature type="binding site" evidence="4">
    <location>
        <position position="201"/>
    </location>
    <ligand>
        <name>pyridoxal 5'-phosphate</name>
        <dbReference type="ChEBI" id="CHEBI:597326"/>
    </ligand>
</feature>
<feature type="modified residue" description="N6-(pyridoxal phosphate)lysine" evidence="4">
    <location>
        <position position="227"/>
    </location>
</feature>
<comment type="cofactor">
    <cofactor evidence="4 6">
        <name>pyridoxal 5'-phosphate</name>
        <dbReference type="ChEBI" id="CHEBI:597326"/>
    </cofactor>
</comment>
<dbReference type="Gene3D" id="3.90.1150.10">
    <property type="entry name" value="Aspartate Aminotransferase, domain 1"/>
    <property type="match status" value="1"/>
</dbReference>
<evidence type="ECO:0000256" key="2">
    <source>
        <dbReference type="ARBA" id="ARBA00022801"/>
    </source>
</evidence>
<feature type="binding site" evidence="4">
    <location>
        <position position="226"/>
    </location>
    <ligand>
        <name>pyridoxal 5'-phosphate</name>
        <dbReference type="ChEBI" id="CHEBI:597326"/>
    </ligand>
</feature>
<sequence>MHTREACVAADRQDPLAPLKARFDLPPGVLYMDGNSLGVMPRASAARAAQVITQEWGTGLIRSWNTAGWFELPSRLGDKLAGLLGAREGELVITDTTSLNIFKALAASLRIQQKQQPKRRVILSERDNFPTDLYMIQGMIDLLQQGYEMRLIDDELPLDKALDDSVAVVLLSHVNYRSGQMHDMAAVTRTAHERGALVIWDLAHAAGAVPVDLNGSGADYAVGCTYKYLNGGPGAPAFIWVAPRHIQDFWQPLSGWWGHQRPFDMTVAYEPAGGIRRYLCGTQPIVSLAMVECGLDVAREADMAEVRKKSLALGDLFIALIEERCAGHPLTLVTPRNHADRGSHVSLRHPNGYEVMQALIARGLIGDYREPEVLRFGLTPLYFGYADVWDAVEIIKDVLDSRAWDKPEFKQRSAVT</sequence>
<dbReference type="RefSeq" id="WP_025139310.1">
    <property type="nucleotide sequence ID" value="NZ_CADIJO010000002.1"/>
</dbReference>
<evidence type="ECO:0000256" key="1">
    <source>
        <dbReference type="ARBA" id="ARBA00022642"/>
    </source>
</evidence>
<dbReference type="PANTHER" id="PTHR14084">
    <property type="entry name" value="KYNURENINASE"/>
    <property type="match status" value="1"/>
</dbReference>
<keyword evidence="1 4" id="KW-0662">Pyridine nucleotide biosynthesis</keyword>
<dbReference type="EMBL" id="CADIJO010000002">
    <property type="protein sequence ID" value="CAB3668473.1"/>
    <property type="molecule type" value="Genomic_DNA"/>
</dbReference>
<name>A0A6S7AFY8_9BURK</name>
<dbReference type="SUPFAM" id="SSF53383">
    <property type="entry name" value="PLP-dependent transferases"/>
    <property type="match status" value="1"/>
</dbReference>
<dbReference type="GO" id="GO:0043420">
    <property type="term" value="P:anthranilate metabolic process"/>
    <property type="evidence" value="ECO:0007669"/>
    <property type="project" value="TreeGrafter"/>
</dbReference>
<evidence type="ECO:0000313" key="8">
    <source>
        <dbReference type="Proteomes" id="UP000494111"/>
    </source>
</evidence>
<comment type="pathway">
    <text evidence="4 6">Cofactor biosynthesis; NAD(+) biosynthesis; quinolinate from L-kynurenine: step 2/3.</text>
</comment>
<feature type="binding site" evidence="4">
    <location>
        <begin position="129"/>
        <end position="132"/>
    </location>
    <ligand>
        <name>pyridoxal 5'-phosphate</name>
        <dbReference type="ChEBI" id="CHEBI:597326"/>
    </ligand>
</feature>
<dbReference type="FunFam" id="3.40.640.10:FF:000107">
    <property type="entry name" value="Kynureninase"/>
    <property type="match status" value="1"/>
</dbReference>
<dbReference type="UniPathway" id="UPA00334">
    <property type="reaction ID" value="UER00455"/>
</dbReference>
<dbReference type="PIRSF" id="PIRSF038800">
    <property type="entry name" value="KYNU"/>
    <property type="match status" value="1"/>
</dbReference>
<dbReference type="GO" id="GO:0019441">
    <property type="term" value="P:L-tryptophan catabolic process to kynurenine"/>
    <property type="evidence" value="ECO:0007669"/>
    <property type="project" value="TreeGrafter"/>
</dbReference>
<organism evidence="7 8">
    <name type="scientific">Achromobacter deleyi</name>
    <dbReference type="NCBI Taxonomy" id="1353891"/>
    <lineage>
        <taxon>Bacteria</taxon>
        <taxon>Pseudomonadati</taxon>
        <taxon>Pseudomonadota</taxon>
        <taxon>Betaproteobacteria</taxon>
        <taxon>Burkholderiales</taxon>
        <taxon>Alcaligenaceae</taxon>
        <taxon>Achromobacter</taxon>
    </lineage>
</organism>
<feature type="binding site" evidence="4">
    <location>
        <position position="97"/>
    </location>
    <ligand>
        <name>pyridoxal 5'-phosphate</name>
        <dbReference type="ChEBI" id="CHEBI:597326"/>
    </ligand>
</feature>
<dbReference type="GO" id="GO:0009435">
    <property type="term" value="P:NAD+ biosynthetic process"/>
    <property type="evidence" value="ECO:0007669"/>
    <property type="project" value="UniProtKB-UniRule"/>
</dbReference>
<feature type="binding site" evidence="4">
    <location>
        <position position="98"/>
    </location>
    <ligand>
        <name>pyridoxal 5'-phosphate</name>
        <dbReference type="ChEBI" id="CHEBI:597326"/>
    </ligand>
</feature>
<accession>A0A6S7AFY8</accession>
<dbReference type="GO" id="GO:0019805">
    <property type="term" value="P:quinolinate biosynthetic process"/>
    <property type="evidence" value="ECO:0007669"/>
    <property type="project" value="UniProtKB-UniRule"/>
</dbReference>
<evidence type="ECO:0000256" key="4">
    <source>
        <dbReference type="HAMAP-Rule" id="MF_01970"/>
    </source>
</evidence>
<dbReference type="GO" id="GO:0030429">
    <property type="term" value="F:kynureninase activity"/>
    <property type="evidence" value="ECO:0007669"/>
    <property type="project" value="UniProtKB-UniRule"/>
</dbReference>
<evidence type="ECO:0000313" key="7">
    <source>
        <dbReference type="EMBL" id="CAB3668473.1"/>
    </source>
</evidence>
<comment type="function">
    <text evidence="4 6">Catalyzes the cleavage of L-kynurenine (L-Kyn) and L-3-hydroxykynurenine (L-3OHKyn) into anthranilic acid (AA) and 3-hydroxyanthranilic acid (3-OHAA), respectively.</text>
</comment>
<keyword evidence="3 4" id="KW-0663">Pyridoxal phosphate</keyword>
<comment type="pathway">
    <text evidence="4 6">Amino-acid degradation; L-kynurenine degradation; L-alanine and anthranilate from L-kynurenine: step 1/1.</text>
</comment>
<comment type="caution">
    <text evidence="4">Lacks conserved residue(s) required for the propagation of feature annotation.</text>
</comment>
<dbReference type="InterPro" id="IPR015421">
    <property type="entry name" value="PyrdxlP-dep_Trfase_major"/>
</dbReference>
<dbReference type="Proteomes" id="UP000494111">
    <property type="component" value="Unassembled WGS sequence"/>
</dbReference>
<evidence type="ECO:0000256" key="5">
    <source>
        <dbReference type="NCBIfam" id="TIGR01814"/>
    </source>
</evidence>
<evidence type="ECO:0000256" key="3">
    <source>
        <dbReference type="ARBA" id="ARBA00022898"/>
    </source>
</evidence>
<dbReference type="GO" id="GO:0030170">
    <property type="term" value="F:pyridoxal phosphate binding"/>
    <property type="evidence" value="ECO:0007669"/>
    <property type="project" value="UniProtKB-UniRule"/>
</dbReference>
<dbReference type="PANTHER" id="PTHR14084:SF0">
    <property type="entry name" value="KYNURENINASE"/>
    <property type="match status" value="1"/>
</dbReference>
<protein>
    <recommendedName>
        <fullName evidence="4 5">Kynureninase</fullName>
        <ecNumber evidence="4 5">3.7.1.3</ecNumber>
    </recommendedName>
    <alternativeName>
        <fullName evidence="4">L-kynurenine hydrolase</fullName>
    </alternativeName>
</protein>
<keyword evidence="2 4" id="KW-0378">Hydrolase</keyword>
<comment type="subunit">
    <text evidence="4 6">Homodimer.</text>
</comment>
<dbReference type="GO" id="GO:0005737">
    <property type="term" value="C:cytoplasm"/>
    <property type="evidence" value="ECO:0007669"/>
    <property type="project" value="UniProtKB-UniRule"/>
</dbReference>
<dbReference type="UniPathway" id="UPA00253">
    <property type="reaction ID" value="UER00329"/>
</dbReference>
<dbReference type="GO" id="GO:0097053">
    <property type="term" value="P:L-kynurenine catabolic process"/>
    <property type="evidence" value="ECO:0007669"/>
    <property type="project" value="UniProtKB-UniRule"/>
</dbReference>
<dbReference type="NCBIfam" id="TIGR01814">
    <property type="entry name" value="kynureninase"/>
    <property type="match status" value="1"/>
</dbReference>
<feature type="binding site" evidence="4">
    <location>
        <position position="204"/>
    </location>
    <ligand>
        <name>pyridoxal 5'-phosphate</name>
        <dbReference type="ChEBI" id="CHEBI:597326"/>
    </ligand>
</feature>
<comment type="similarity">
    <text evidence="4 6">Belongs to the kynureninase family.</text>
</comment>
<comment type="catalytic activity">
    <reaction evidence="6">
        <text>3-hydroxy-L-kynurenine + H2O = 3-hydroxyanthranilate + L-alanine + H(+)</text>
        <dbReference type="Rhea" id="RHEA:25143"/>
        <dbReference type="ChEBI" id="CHEBI:15377"/>
        <dbReference type="ChEBI" id="CHEBI:15378"/>
        <dbReference type="ChEBI" id="CHEBI:36559"/>
        <dbReference type="ChEBI" id="CHEBI:57972"/>
        <dbReference type="ChEBI" id="CHEBI:58125"/>
        <dbReference type="EC" id="3.7.1.3"/>
    </reaction>
</comment>
<feature type="binding site" evidence="4">
    <location>
        <position position="282"/>
    </location>
    <ligand>
        <name>pyridoxal 5'-phosphate</name>
        <dbReference type="ChEBI" id="CHEBI:597326"/>
    </ligand>
</feature>
<dbReference type="AlphaFoldDB" id="A0A6S7AFY8"/>
<dbReference type="InterPro" id="IPR015424">
    <property type="entry name" value="PyrdxlP-dep_Trfase"/>
</dbReference>
<feature type="binding site" evidence="4">
    <location>
        <position position="256"/>
    </location>
    <ligand>
        <name>pyridoxal 5'-phosphate</name>
        <dbReference type="ChEBI" id="CHEBI:597326"/>
    </ligand>
</feature>
<gene>
    <name evidence="4 7" type="primary">kynU</name>
    <name evidence="7" type="ORF">LMG3458_00969</name>
</gene>
<dbReference type="InterPro" id="IPR015422">
    <property type="entry name" value="PyrdxlP-dep_Trfase_small"/>
</dbReference>
<dbReference type="Pfam" id="PF22580">
    <property type="entry name" value="KYNU_C"/>
    <property type="match status" value="1"/>
</dbReference>
<dbReference type="InterPro" id="IPR010111">
    <property type="entry name" value="Kynureninase"/>
</dbReference>